<accession>S7PC95</accession>
<gene>
    <name evidence="1" type="ORF">D623_10035231</name>
</gene>
<dbReference type="GO" id="GO:0003677">
    <property type="term" value="F:DNA binding"/>
    <property type="evidence" value="ECO:0007669"/>
    <property type="project" value="InterPro"/>
</dbReference>
<dbReference type="EMBL" id="KE161800">
    <property type="protein sequence ID" value="EPQ05392.1"/>
    <property type="molecule type" value="Genomic_DNA"/>
</dbReference>
<dbReference type="GO" id="GO:0005829">
    <property type="term" value="C:cytosol"/>
    <property type="evidence" value="ECO:0007669"/>
    <property type="project" value="TreeGrafter"/>
</dbReference>
<sequence length="68" mass="7787">MHPVCTGKPSVATTACRDQSYPEPLTLRKVTEQGLIEILEKVSQQTEKKTTVKFNRRKVMDSDEDDDY</sequence>
<dbReference type="PANTHER" id="PTHR10840">
    <property type="entry name" value="PROGRAMMED CELL DEATH PROTEIN 5"/>
    <property type="match status" value="1"/>
</dbReference>
<proteinExistence type="predicted"/>
<evidence type="ECO:0000313" key="1">
    <source>
        <dbReference type="EMBL" id="EPQ05392.1"/>
    </source>
</evidence>
<name>S7PC95_MYOBR</name>
<dbReference type="InterPro" id="IPR002836">
    <property type="entry name" value="PDCD5-like"/>
</dbReference>
<protein>
    <submittedName>
        <fullName evidence="1">Programmed cell death protein 5</fullName>
    </submittedName>
</protein>
<dbReference type="PANTHER" id="PTHR10840:SF0">
    <property type="entry name" value="PROGRAMMED CELL DEATH PROTEIN 5"/>
    <property type="match status" value="1"/>
</dbReference>
<keyword evidence="2" id="KW-1185">Reference proteome</keyword>
<organism evidence="1 2">
    <name type="scientific">Myotis brandtii</name>
    <name type="common">Brandt's bat</name>
    <dbReference type="NCBI Taxonomy" id="109478"/>
    <lineage>
        <taxon>Eukaryota</taxon>
        <taxon>Metazoa</taxon>
        <taxon>Chordata</taxon>
        <taxon>Craniata</taxon>
        <taxon>Vertebrata</taxon>
        <taxon>Euteleostomi</taxon>
        <taxon>Mammalia</taxon>
        <taxon>Eutheria</taxon>
        <taxon>Laurasiatheria</taxon>
        <taxon>Chiroptera</taxon>
        <taxon>Yangochiroptera</taxon>
        <taxon>Vespertilionidae</taxon>
        <taxon>Myotis</taxon>
    </lineage>
</organism>
<dbReference type="GO" id="GO:0005634">
    <property type="term" value="C:nucleus"/>
    <property type="evidence" value="ECO:0007669"/>
    <property type="project" value="TreeGrafter"/>
</dbReference>
<dbReference type="AlphaFoldDB" id="S7PC95"/>
<reference evidence="1 2" key="1">
    <citation type="journal article" date="2013" name="Nat. Commun.">
        <title>Genome analysis reveals insights into physiology and longevity of the Brandt's bat Myotis brandtii.</title>
        <authorList>
            <person name="Seim I."/>
            <person name="Fang X."/>
            <person name="Xiong Z."/>
            <person name="Lobanov A.V."/>
            <person name="Huang Z."/>
            <person name="Ma S."/>
            <person name="Feng Y."/>
            <person name="Turanov A.A."/>
            <person name="Zhu Y."/>
            <person name="Lenz T.L."/>
            <person name="Gerashchenko M.V."/>
            <person name="Fan D."/>
            <person name="Hee Yim S."/>
            <person name="Yao X."/>
            <person name="Jordan D."/>
            <person name="Xiong Y."/>
            <person name="Ma Y."/>
            <person name="Lyapunov A.N."/>
            <person name="Chen G."/>
            <person name="Kulakova O.I."/>
            <person name="Sun Y."/>
            <person name="Lee S.G."/>
            <person name="Bronson R.T."/>
            <person name="Moskalev A.A."/>
            <person name="Sunyaev S.R."/>
            <person name="Zhang G."/>
            <person name="Krogh A."/>
            <person name="Wang J."/>
            <person name="Gladyshev V.N."/>
        </authorList>
    </citation>
    <scope>NUCLEOTIDE SEQUENCE [LARGE SCALE GENOMIC DNA]</scope>
</reference>
<evidence type="ECO:0000313" key="2">
    <source>
        <dbReference type="Proteomes" id="UP000052978"/>
    </source>
</evidence>
<dbReference type="Proteomes" id="UP000052978">
    <property type="component" value="Unassembled WGS sequence"/>
</dbReference>